<proteinExistence type="predicted"/>
<dbReference type="EMBL" id="JAVRFL010000005">
    <property type="protein sequence ID" value="MDT0528624.1"/>
    <property type="molecule type" value="Genomic_DNA"/>
</dbReference>
<feature type="region of interest" description="Disordered" evidence="1">
    <location>
        <begin position="1"/>
        <end position="23"/>
    </location>
</feature>
<dbReference type="Proteomes" id="UP001180973">
    <property type="component" value="Unassembled WGS sequence"/>
</dbReference>
<comment type="caution">
    <text evidence="2">The sequence shown here is derived from an EMBL/GenBank/DDBJ whole genome shotgun (WGS) entry which is preliminary data.</text>
</comment>
<gene>
    <name evidence="2" type="ORF">RM555_06415</name>
</gene>
<protein>
    <submittedName>
        <fullName evidence="2">Uncharacterized protein</fullName>
    </submittedName>
</protein>
<name>A0ABU2WSM7_9ACTN</name>
<sequence length="90" mass="10184">MPAGPHGRTSARQQPGSPRPGDEFWIGRDASVQFARQPRFVFRVISVCPKPTYQGWVWLTGYQLDELGNAVDKREVFVRLAGLRAVRRST</sequence>
<reference evidence="2" key="1">
    <citation type="submission" date="2023-09" db="EMBL/GenBank/DDBJ databases">
        <title>30 novel species of actinomycetes from the DSMZ collection.</title>
        <authorList>
            <person name="Nouioui I."/>
        </authorList>
    </citation>
    <scope>NUCLEOTIDE SEQUENCE</scope>
    <source>
        <strain evidence="2">DSM 115977</strain>
    </source>
</reference>
<evidence type="ECO:0000313" key="2">
    <source>
        <dbReference type="EMBL" id="MDT0528624.1"/>
    </source>
</evidence>
<dbReference type="RefSeq" id="WP_311410845.1">
    <property type="nucleotide sequence ID" value="NZ_JAVRFL010000005.1"/>
</dbReference>
<organism evidence="2 3">
    <name type="scientific">Micromonospora reichwaldensis</name>
    <dbReference type="NCBI Taxonomy" id="3075516"/>
    <lineage>
        <taxon>Bacteria</taxon>
        <taxon>Bacillati</taxon>
        <taxon>Actinomycetota</taxon>
        <taxon>Actinomycetes</taxon>
        <taxon>Micromonosporales</taxon>
        <taxon>Micromonosporaceae</taxon>
        <taxon>Micromonospora</taxon>
    </lineage>
</organism>
<evidence type="ECO:0000256" key="1">
    <source>
        <dbReference type="SAM" id="MobiDB-lite"/>
    </source>
</evidence>
<evidence type="ECO:0000313" key="3">
    <source>
        <dbReference type="Proteomes" id="UP001180973"/>
    </source>
</evidence>
<accession>A0ABU2WSM7</accession>
<keyword evidence="3" id="KW-1185">Reference proteome</keyword>